<protein>
    <recommendedName>
        <fullName evidence="2">DUF6533 domain-containing protein</fullName>
    </recommendedName>
</protein>
<dbReference type="InParanoid" id="A0A0C3BST4"/>
<evidence type="ECO:0000259" key="2">
    <source>
        <dbReference type="Pfam" id="PF20151"/>
    </source>
</evidence>
<reference evidence="4" key="2">
    <citation type="submission" date="2015-01" db="EMBL/GenBank/DDBJ databases">
        <title>Evolutionary Origins and Diversification of the Mycorrhizal Mutualists.</title>
        <authorList>
            <consortium name="DOE Joint Genome Institute"/>
            <consortium name="Mycorrhizal Genomics Consortium"/>
            <person name="Kohler A."/>
            <person name="Kuo A."/>
            <person name="Nagy L.G."/>
            <person name="Floudas D."/>
            <person name="Copeland A."/>
            <person name="Barry K.W."/>
            <person name="Cichocki N."/>
            <person name="Veneault-Fourrey C."/>
            <person name="LaButti K."/>
            <person name="Lindquist E.A."/>
            <person name="Lipzen A."/>
            <person name="Lundell T."/>
            <person name="Morin E."/>
            <person name="Murat C."/>
            <person name="Riley R."/>
            <person name="Ohm R."/>
            <person name="Sun H."/>
            <person name="Tunlid A."/>
            <person name="Henrissat B."/>
            <person name="Grigoriev I.V."/>
            <person name="Hibbett D.S."/>
            <person name="Martin F."/>
        </authorList>
    </citation>
    <scope>NUCLEOTIDE SEQUENCE [LARGE SCALE GENOMIC DNA]</scope>
    <source>
        <strain evidence="4">F 1598</strain>
    </source>
</reference>
<keyword evidence="1" id="KW-1133">Transmembrane helix</keyword>
<organism evidence="3 4">
    <name type="scientific">Piloderma croceum (strain F 1598)</name>
    <dbReference type="NCBI Taxonomy" id="765440"/>
    <lineage>
        <taxon>Eukaryota</taxon>
        <taxon>Fungi</taxon>
        <taxon>Dikarya</taxon>
        <taxon>Basidiomycota</taxon>
        <taxon>Agaricomycotina</taxon>
        <taxon>Agaricomycetes</taxon>
        <taxon>Agaricomycetidae</taxon>
        <taxon>Atheliales</taxon>
        <taxon>Atheliaceae</taxon>
        <taxon>Piloderma</taxon>
    </lineage>
</organism>
<feature type="domain" description="DUF6533" evidence="2">
    <location>
        <begin position="34"/>
        <end position="71"/>
    </location>
</feature>
<gene>
    <name evidence="3" type="ORF">PILCRDRAFT_822545</name>
</gene>
<dbReference type="OrthoDB" id="2752352at2759"/>
<sequence>MSAPSTTSYYPFDSEAPSVFRTIQMTNYFSGDRALLLYDHSITLDKEVEWIWTLRWRLPKIVFFVNRYLICLLIFCNFDRSYLTYAPVLVFCVTELLLVTRVCSLCKLLITNERLRANSTTITDDNGKVVTTTNVAVGYIDHFPIFSLEFVIWSLRGLLAGACIGGAVAVALINRKWYIFLYYKSLPGCWMNTTSSNPTTGWSMWTAFLSFEGVLMLLTAYKLFSYRNQMNQTVAMLARDSIIYFIIIFACLTLDIVTNIDIALVFQVSTPTECISSIAVP</sequence>
<dbReference type="AlphaFoldDB" id="A0A0C3BST4"/>
<evidence type="ECO:0000313" key="3">
    <source>
        <dbReference type="EMBL" id="KIM80417.1"/>
    </source>
</evidence>
<feature type="transmembrane region" description="Helical" evidence="1">
    <location>
        <begin position="150"/>
        <end position="173"/>
    </location>
</feature>
<reference evidence="3 4" key="1">
    <citation type="submission" date="2014-04" db="EMBL/GenBank/DDBJ databases">
        <authorList>
            <consortium name="DOE Joint Genome Institute"/>
            <person name="Kuo A."/>
            <person name="Tarkka M."/>
            <person name="Buscot F."/>
            <person name="Kohler A."/>
            <person name="Nagy L.G."/>
            <person name="Floudas D."/>
            <person name="Copeland A."/>
            <person name="Barry K.W."/>
            <person name="Cichocki N."/>
            <person name="Veneault-Fourrey C."/>
            <person name="LaButti K."/>
            <person name="Lindquist E.A."/>
            <person name="Lipzen A."/>
            <person name="Lundell T."/>
            <person name="Morin E."/>
            <person name="Murat C."/>
            <person name="Sun H."/>
            <person name="Tunlid A."/>
            <person name="Henrissat B."/>
            <person name="Grigoriev I.V."/>
            <person name="Hibbett D.S."/>
            <person name="Martin F."/>
            <person name="Nordberg H.P."/>
            <person name="Cantor M.N."/>
            <person name="Hua S.X."/>
        </authorList>
    </citation>
    <scope>NUCLEOTIDE SEQUENCE [LARGE SCALE GENOMIC DNA]</scope>
    <source>
        <strain evidence="3 4">F 1598</strain>
    </source>
</reference>
<dbReference type="Pfam" id="PF20151">
    <property type="entry name" value="DUF6533"/>
    <property type="match status" value="1"/>
</dbReference>
<dbReference type="EMBL" id="KN833004">
    <property type="protein sequence ID" value="KIM80417.1"/>
    <property type="molecule type" value="Genomic_DNA"/>
</dbReference>
<dbReference type="Proteomes" id="UP000054166">
    <property type="component" value="Unassembled WGS sequence"/>
</dbReference>
<dbReference type="HOGENOM" id="CLU_035509_12_0_1"/>
<dbReference type="InterPro" id="IPR045340">
    <property type="entry name" value="DUF6533"/>
</dbReference>
<keyword evidence="1" id="KW-0812">Transmembrane</keyword>
<proteinExistence type="predicted"/>
<keyword evidence="1" id="KW-0472">Membrane</keyword>
<feature type="transmembrane region" description="Helical" evidence="1">
    <location>
        <begin position="242"/>
        <end position="266"/>
    </location>
</feature>
<feature type="transmembrane region" description="Helical" evidence="1">
    <location>
        <begin position="202"/>
        <end position="221"/>
    </location>
</feature>
<evidence type="ECO:0000256" key="1">
    <source>
        <dbReference type="SAM" id="Phobius"/>
    </source>
</evidence>
<accession>A0A0C3BST4</accession>
<name>A0A0C3BST4_PILCF</name>
<keyword evidence="4" id="KW-1185">Reference proteome</keyword>
<evidence type="ECO:0000313" key="4">
    <source>
        <dbReference type="Proteomes" id="UP000054166"/>
    </source>
</evidence>
<feature type="transmembrane region" description="Helical" evidence="1">
    <location>
        <begin position="61"/>
        <end position="78"/>
    </location>
</feature>
<feature type="transmembrane region" description="Helical" evidence="1">
    <location>
        <begin position="84"/>
        <end position="110"/>
    </location>
</feature>